<dbReference type="FunFam" id="3.30.420.40:FF:000118">
    <property type="entry name" value="Xylulose kinase 2"/>
    <property type="match status" value="1"/>
</dbReference>
<dbReference type="PIRSF" id="PIRSF000538">
    <property type="entry name" value="GlpK"/>
    <property type="match status" value="1"/>
</dbReference>
<dbReference type="Pfam" id="PF02782">
    <property type="entry name" value="FGGY_C"/>
    <property type="match status" value="1"/>
</dbReference>
<evidence type="ECO:0000259" key="7">
    <source>
        <dbReference type="Pfam" id="PF00370"/>
    </source>
</evidence>
<dbReference type="GO" id="GO:0005524">
    <property type="term" value="F:ATP binding"/>
    <property type="evidence" value="ECO:0007669"/>
    <property type="project" value="UniProtKB-UniRule"/>
</dbReference>
<dbReference type="PANTHER" id="PTHR10196:SF57">
    <property type="entry name" value="XYLULOSE KINASE"/>
    <property type="match status" value="1"/>
</dbReference>
<dbReference type="EC" id="2.7.1.17" evidence="6"/>
<evidence type="ECO:0000259" key="8">
    <source>
        <dbReference type="Pfam" id="PF02782"/>
    </source>
</evidence>
<evidence type="ECO:0000256" key="4">
    <source>
        <dbReference type="ARBA" id="ARBA00022777"/>
    </source>
</evidence>
<comment type="function">
    <text evidence="6">Highly specific D-xylulose kinase which participates in the catabolism of xylose. Xylose is a major component of hemicelluloses such as xylan. Most fungi utilize D-xylose via three enzymatic reactions, xylose reductase (XR), xylitol dehydrogenase (XDH), and xylulokinase, to form xylulose 5-phosphate, which enters pentose phosphate pathway.</text>
</comment>
<dbReference type="GO" id="GO:0005829">
    <property type="term" value="C:cytosol"/>
    <property type="evidence" value="ECO:0007669"/>
    <property type="project" value="TreeGrafter"/>
</dbReference>
<feature type="domain" description="Carbohydrate kinase FGGY N-terminal" evidence="7">
    <location>
        <begin position="135"/>
        <end position="289"/>
    </location>
</feature>
<dbReference type="InterPro" id="IPR018484">
    <property type="entry name" value="FGGY_N"/>
</dbReference>
<evidence type="ECO:0000256" key="6">
    <source>
        <dbReference type="RuleBase" id="RU367058"/>
    </source>
</evidence>
<accession>A0A9P5YUK2</accession>
<organism evidence="9 10">
    <name type="scientific">Pholiota conissans</name>
    <dbReference type="NCBI Taxonomy" id="109636"/>
    <lineage>
        <taxon>Eukaryota</taxon>
        <taxon>Fungi</taxon>
        <taxon>Dikarya</taxon>
        <taxon>Basidiomycota</taxon>
        <taxon>Agaricomycotina</taxon>
        <taxon>Agaricomycetes</taxon>
        <taxon>Agaricomycetidae</taxon>
        <taxon>Agaricales</taxon>
        <taxon>Agaricineae</taxon>
        <taxon>Strophariaceae</taxon>
        <taxon>Pholiota</taxon>
    </lineage>
</organism>
<keyword evidence="3 6" id="KW-0808">Transferase</keyword>
<keyword evidence="6" id="KW-0547">Nucleotide-binding</keyword>
<keyword evidence="6" id="KW-0119">Carbohydrate metabolism</keyword>
<dbReference type="Gene3D" id="3.30.420.40">
    <property type="match status" value="2"/>
</dbReference>
<keyword evidence="4 6" id="KW-0418">Kinase</keyword>
<comment type="catalytic activity">
    <reaction evidence="5 6">
        <text>D-xylulose + ATP = D-xylulose 5-phosphate + ADP + H(+)</text>
        <dbReference type="Rhea" id="RHEA:10964"/>
        <dbReference type="ChEBI" id="CHEBI:15378"/>
        <dbReference type="ChEBI" id="CHEBI:17140"/>
        <dbReference type="ChEBI" id="CHEBI:30616"/>
        <dbReference type="ChEBI" id="CHEBI:57737"/>
        <dbReference type="ChEBI" id="CHEBI:456216"/>
        <dbReference type="EC" id="2.7.1.17"/>
    </reaction>
</comment>
<dbReference type="InterPro" id="IPR018485">
    <property type="entry name" value="FGGY_C"/>
</dbReference>
<keyword evidence="2 6" id="KW-0859">Xylose metabolism</keyword>
<evidence type="ECO:0000313" key="9">
    <source>
        <dbReference type="EMBL" id="KAF9475005.1"/>
    </source>
</evidence>
<dbReference type="InterPro" id="IPR000577">
    <property type="entry name" value="Carb_kinase_FGGY"/>
</dbReference>
<feature type="domain" description="Carbohydrate kinase FGGY C-terminal" evidence="8">
    <location>
        <begin position="298"/>
        <end position="497"/>
    </location>
</feature>
<dbReference type="OrthoDB" id="1728974at2759"/>
<name>A0A9P5YUK2_9AGAR</name>
<protein>
    <recommendedName>
        <fullName evidence="6">Xylulose kinase</fullName>
        <ecNumber evidence="6">2.7.1.17</ecNumber>
    </recommendedName>
</protein>
<dbReference type="GO" id="GO:0004856">
    <property type="term" value="F:D-xylulokinase activity"/>
    <property type="evidence" value="ECO:0007669"/>
    <property type="project" value="UniProtKB-UniRule"/>
</dbReference>
<evidence type="ECO:0000256" key="1">
    <source>
        <dbReference type="ARBA" id="ARBA00009156"/>
    </source>
</evidence>
<proteinExistence type="inferred from homology"/>
<dbReference type="EMBL" id="MU155351">
    <property type="protein sequence ID" value="KAF9475005.1"/>
    <property type="molecule type" value="Genomic_DNA"/>
</dbReference>
<evidence type="ECO:0000256" key="3">
    <source>
        <dbReference type="ARBA" id="ARBA00022679"/>
    </source>
</evidence>
<dbReference type="Pfam" id="PF00370">
    <property type="entry name" value="FGGY_N"/>
    <property type="match status" value="1"/>
</dbReference>
<dbReference type="GO" id="GO:0042732">
    <property type="term" value="P:D-xylose metabolic process"/>
    <property type="evidence" value="ECO:0007669"/>
    <property type="project" value="UniProtKB-UniRule"/>
</dbReference>
<dbReference type="Proteomes" id="UP000807469">
    <property type="component" value="Unassembled WGS sequence"/>
</dbReference>
<evidence type="ECO:0000313" key="10">
    <source>
        <dbReference type="Proteomes" id="UP000807469"/>
    </source>
</evidence>
<evidence type="ECO:0000256" key="5">
    <source>
        <dbReference type="ARBA" id="ARBA00048885"/>
    </source>
</evidence>
<sequence length="558" mass="60472">MAPTSSKPLFLGLDLSTQQLKAVLLDEDSQVVHEAAVHFDRDLPHHGTTNGAIKGPDEGEVTSPVKMWLEAIDLLCQRLKDDNIDFSVIVAISGAGQQHGSVYWSKDATALLAELNPNQSLAEQLSPGAFSYPKAPIWQDSSTTEDCKRLEAEYGNAQAVADISGSRAYERFTGNQISRIRRLFPDIYDATVYISLVSSFIASLFIGKIAPIDISDASGMNLMDVLKNKWDDKLLNICGGPTLREKLSLEPVLGGVSLGNVHDWWIKRWGFSPDCIVAPFTGDNPATVVSLSAPGDALLSLGTSTTFLLSIPAASTPPKRFTTSHLLSHPTTFDGKIAMLCYKNGALARELVRDQYANGDWNTFDKLVEKTPAGCNGIVGFYFPLPEIIPPNVVGDYFFSTQPIKTTVNPPLVAENPPPSIHPRAILESQFLSIRSRIDHILPANSPHLKRLVISGGSSANVVIRQTIADIFDMDVFVSATKEAAASGGALLAKYAWWKGSHPDGTFVDMTMGKAMGLECVAKPRKDISAVYDSLVGPYNECEAQVIQAWAAKSAEQV</sequence>
<reference evidence="9" key="1">
    <citation type="submission" date="2020-11" db="EMBL/GenBank/DDBJ databases">
        <authorList>
            <consortium name="DOE Joint Genome Institute"/>
            <person name="Ahrendt S."/>
            <person name="Riley R."/>
            <person name="Andreopoulos W."/>
            <person name="Labutti K."/>
            <person name="Pangilinan J."/>
            <person name="Ruiz-Duenas F.J."/>
            <person name="Barrasa J.M."/>
            <person name="Sanchez-Garcia M."/>
            <person name="Camarero S."/>
            <person name="Miyauchi S."/>
            <person name="Serrano A."/>
            <person name="Linde D."/>
            <person name="Babiker R."/>
            <person name="Drula E."/>
            <person name="Ayuso-Fernandez I."/>
            <person name="Pacheco R."/>
            <person name="Padilla G."/>
            <person name="Ferreira P."/>
            <person name="Barriuso J."/>
            <person name="Kellner H."/>
            <person name="Castanera R."/>
            <person name="Alfaro M."/>
            <person name="Ramirez L."/>
            <person name="Pisabarro A.G."/>
            <person name="Kuo A."/>
            <person name="Tritt A."/>
            <person name="Lipzen A."/>
            <person name="He G."/>
            <person name="Yan M."/>
            <person name="Ng V."/>
            <person name="Cullen D."/>
            <person name="Martin F."/>
            <person name="Rosso M.-N."/>
            <person name="Henrissat B."/>
            <person name="Hibbett D."/>
            <person name="Martinez A.T."/>
            <person name="Grigoriev I.V."/>
        </authorList>
    </citation>
    <scope>NUCLEOTIDE SEQUENCE</scope>
    <source>
        <strain evidence="9">CIRM-BRFM 674</strain>
    </source>
</reference>
<dbReference type="InterPro" id="IPR042024">
    <property type="entry name" value="D-XK_euk"/>
</dbReference>
<dbReference type="CDD" id="cd07776">
    <property type="entry name" value="ASKHA_NBD_FGGY_SpXK-like"/>
    <property type="match status" value="1"/>
</dbReference>
<keyword evidence="10" id="KW-1185">Reference proteome</keyword>
<keyword evidence="6" id="KW-0067">ATP-binding</keyword>
<evidence type="ECO:0000256" key="2">
    <source>
        <dbReference type="ARBA" id="ARBA00022629"/>
    </source>
</evidence>
<dbReference type="InterPro" id="IPR043129">
    <property type="entry name" value="ATPase_NBD"/>
</dbReference>
<dbReference type="GO" id="GO:0005997">
    <property type="term" value="P:xylulose metabolic process"/>
    <property type="evidence" value="ECO:0007669"/>
    <property type="project" value="TreeGrafter"/>
</dbReference>
<comment type="similarity">
    <text evidence="1 6">Belongs to the FGGY kinase family.</text>
</comment>
<dbReference type="AlphaFoldDB" id="A0A9P5YUK2"/>
<dbReference type="PANTHER" id="PTHR10196">
    <property type="entry name" value="SUGAR KINASE"/>
    <property type="match status" value="1"/>
</dbReference>
<comment type="caution">
    <text evidence="9">The sequence shown here is derived from an EMBL/GenBank/DDBJ whole genome shotgun (WGS) entry which is preliminary data.</text>
</comment>
<gene>
    <name evidence="9" type="ORF">BDN70DRAFT_884221</name>
</gene>
<dbReference type="SUPFAM" id="SSF53067">
    <property type="entry name" value="Actin-like ATPase domain"/>
    <property type="match status" value="2"/>
</dbReference>